<evidence type="ECO:0000313" key="2">
    <source>
        <dbReference type="Proteomes" id="UP000000387"/>
    </source>
</evidence>
<dbReference type="HOGENOM" id="CLU_3239115_0_0_11"/>
<dbReference type="Proteomes" id="UP000000387">
    <property type="component" value="Chromosome"/>
</dbReference>
<proteinExistence type="predicted"/>
<accession>E3H4Z2</accession>
<sequence>MSHSHQLSYGVPSISKPEDLMYVSSEETPLRHPEVFLMMPKFF</sequence>
<dbReference type="EMBL" id="CP002280">
    <property type="protein sequence ID" value="ADP39611.1"/>
    <property type="molecule type" value="Genomic_DNA"/>
</dbReference>
<name>E3H4Z2_ROTDC</name>
<dbReference type="KEGG" id="rdn:HMPREF0733_10153"/>
<reference evidence="2" key="1">
    <citation type="submission" date="2010-10" db="EMBL/GenBank/DDBJ databases">
        <title>The complete genome of Rothia dentocariosa ATCC 17931.</title>
        <authorList>
            <person name="Muzny D."/>
            <person name="Qin X."/>
            <person name="Buhay C."/>
            <person name="Dugan-Rocha S."/>
            <person name="Ding Y."/>
            <person name="Chen G."/>
            <person name="Hawes A."/>
            <person name="Holder M."/>
            <person name="Jhangiani S."/>
            <person name="Johnson A."/>
            <person name="Khan Z."/>
            <person name="Li Z."/>
            <person name="Liu W."/>
            <person name="Liu X."/>
            <person name="Perez L."/>
            <person name="Shen H."/>
            <person name="Wang Q."/>
            <person name="Watt J."/>
            <person name="Xi L."/>
            <person name="Xin Y."/>
            <person name="Zhou J."/>
            <person name="Deng J."/>
            <person name="Jiang H."/>
            <person name="Liu Y."/>
            <person name="Qu J."/>
            <person name="Song X.-Z."/>
            <person name="Zhang L."/>
            <person name="Villasana D."/>
            <person name="Johnson A."/>
            <person name="Liu J."/>
            <person name="Liyanage D."/>
            <person name="Lorensuhewa L."/>
            <person name="Robinson T."/>
            <person name="Song A."/>
            <person name="Song B.-B."/>
            <person name="Dinh H."/>
            <person name="Thornton R."/>
            <person name="Coyle M."/>
            <person name="Francisco L."/>
            <person name="Jackson L."/>
            <person name="Javaid M."/>
            <person name="Korchina V."/>
            <person name="Kovar C."/>
            <person name="Mata R."/>
            <person name="Mathew T."/>
            <person name="Ngo R."/>
            <person name="Nguyen L."/>
            <person name="Nguyen N."/>
            <person name="Okwuonu G."/>
            <person name="Ongeri F."/>
            <person name="Pham C."/>
            <person name="Simmons D."/>
            <person name="Wilczek-Boney K."/>
            <person name="Hale W."/>
            <person name="Jakkamsetti A."/>
            <person name="Pham P."/>
            <person name="Ruth R."/>
            <person name="San Lucas F."/>
            <person name="Warren J."/>
            <person name="Zhang J."/>
            <person name="Zhao Z."/>
            <person name="Zhou C."/>
            <person name="Zhu D."/>
            <person name="Lee S."/>
            <person name="Bess C."/>
            <person name="Blankenburg K."/>
            <person name="Forbes L."/>
            <person name="Fu Q."/>
            <person name="Gubbala S."/>
            <person name="Hirani K."/>
            <person name="Jayaseelan J.C."/>
            <person name="Lara F."/>
            <person name="Munidasa M."/>
            <person name="Palculict T."/>
            <person name="Patil S."/>
            <person name="Pu L.-L."/>
            <person name="Saada N."/>
            <person name="Tang L."/>
            <person name="Weissenberger G."/>
            <person name="Zhu Y."/>
            <person name="Hemphill L."/>
            <person name="Shang Y."/>
            <person name="Youmans B."/>
            <person name="Ayvaz T."/>
            <person name="Ross M."/>
            <person name="Santibanez J."/>
            <person name="Aqrawi P."/>
            <person name="Gross S."/>
            <person name="Joshi V."/>
            <person name="Fowler G."/>
            <person name="Nazareth L."/>
            <person name="Reid J."/>
            <person name="Worley K."/>
            <person name="Petrosino J."/>
            <person name="Highlander S."/>
            <person name="Gibbs R."/>
        </authorList>
    </citation>
    <scope>NUCLEOTIDE SEQUENCE [LARGE SCALE GENOMIC DNA]</scope>
    <source>
        <strain evidence="2">ATCC 17931 / CDC X599 / XDIA</strain>
    </source>
</reference>
<dbReference type="AlphaFoldDB" id="E3H4Z2"/>
<organism evidence="1 2">
    <name type="scientific">Rothia dentocariosa (strain ATCC 17931 / CDC X599 / XDIA)</name>
    <dbReference type="NCBI Taxonomy" id="762948"/>
    <lineage>
        <taxon>Bacteria</taxon>
        <taxon>Bacillati</taxon>
        <taxon>Actinomycetota</taxon>
        <taxon>Actinomycetes</taxon>
        <taxon>Micrococcales</taxon>
        <taxon>Micrococcaceae</taxon>
        <taxon>Rothia</taxon>
    </lineage>
</organism>
<protein>
    <submittedName>
        <fullName evidence="1">Uncharacterized protein</fullName>
    </submittedName>
</protein>
<gene>
    <name evidence="1" type="ordered locus">HMPREF0733_10153</name>
</gene>
<evidence type="ECO:0000313" key="1">
    <source>
        <dbReference type="EMBL" id="ADP39611.1"/>
    </source>
</evidence>